<dbReference type="Pfam" id="PF17261">
    <property type="entry name" value="DUF5327"/>
    <property type="match status" value="1"/>
</dbReference>
<dbReference type="InterPro" id="IPR035218">
    <property type="entry name" value="DUF5327"/>
</dbReference>
<dbReference type="Proteomes" id="UP000663970">
    <property type="component" value="Unassembled WGS sequence"/>
</dbReference>
<feature type="region of interest" description="Disordered" evidence="1">
    <location>
        <begin position="69"/>
        <end position="98"/>
    </location>
</feature>
<gene>
    <name evidence="2" type="ORF">JF544_06750</name>
</gene>
<proteinExistence type="predicted"/>
<dbReference type="EMBL" id="JAEKJY010000002">
    <property type="protein sequence ID" value="MBN8234941.1"/>
    <property type="molecule type" value="Genomic_DNA"/>
</dbReference>
<dbReference type="RefSeq" id="WP_027954672.1">
    <property type="nucleotide sequence ID" value="NZ_JAEKJY010000002.1"/>
</dbReference>
<keyword evidence="3" id="KW-1185">Reference proteome</keyword>
<evidence type="ECO:0000313" key="2">
    <source>
        <dbReference type="EMBL" id="MBN8234941.1"/>
    </source>
</evidence>
<sequence>MAVTNHSVLKRMANEIQEAMLQHGNEPKVREHVRSVKLLAELLLEEESQGGRPEPSVNEPTAEEIRKMMGADKAPVKQSQPDTAVDHEEANGPSIFDF</sequence>
<organism evidence="2 3">
    <name type="scientific">Halobacillus kuroshimensis</name>
    <dbReference type="NCBI Taxonomy" id="302481"/>
    <lineage>
        <taxon>Bacteria</taxon>
        <taxon>Bacillati</taxon>
        <taxon>Bacillota</taxon>
        <taxon>Bacilli</taxon>
        <taxon>Bacillales</taxon>
        <taxon>Bacillaceae</taxon>
        <taxon>Halobacillus</taxon>
    </lineage>
</organism>
<evidence type="ECO:0000256" key="1">
    <source>
        <dbReference type="SAM" id="MobiDB-lite"/>
    </source>
</evidence>
<accession>A0ABS3DUE8</accession>
<protein>
    <submittedName>
        <fullName evidence="2">YwdI family protein</fullName>
    </submittedName>
</protein>
<evidence type="ECO:0000313" key="3">
    <source>
        <dbReference type="Proteomes" id="UP000663970"/>
    </source>
</evidence>
<comment type="caution">
    <text evidence="2">The sequence shown here is derived from an EMBL/GenBank/DDBJ whole genome shotgun (WGS) entry which is preliminary data.</text>
</comment>
<name>A0ABS3DUE8_9BACI</name>
<reference evidence="2 3" key="1">
    <citation type="submission" date="2020-12" db="EMBL/GenBank/DDBJ databases">
        <title>Oil enriched cultivation method for isolating marine PHA-producing bacteria.</title>
        <authorList>
            <person name="Zheng W."/>
            <person name="Yu S."/>
            <person name="Huang Y."/>
        </authorList>
    </citation>
    <scope>NUCLEOTIDE SEQUENCE [LARGE SCALE GENOMIC DNA]</scope>
    <source>
        <strain evidence="2 3">SY-2-6</strain>
    </source>
</reference>